<keyword evidence="7" id="KW-0472">Membrane</keyword>
<proteinExistence type="inferred from homology"/>
<comment type="caution">
    <text evidence="8">The sequence shown here is derived from an EMBL/GenBank/DDBJ whole genome shotgun (WGS) entry which is preliminary data.</text>
</comment>
<feature type="transmembrane region" description="Helical" evidence="7">
    <location>
        <begin position="12"/>
        <end position="35"/>
    </location>
</feature>
<dbReference type="EMBL" id="JAPQKH010000003">
    <property type="protein sequence ID" value="KAJ5107930.1"/>
    <property type="molecule type" value="Genomic_DNA"/>
</dbReference>
<dbReference type="GO" id="GO:0016705">
    <property type="term" value="F:oxidoreductase activity, acting on paired donors, with incorporation or reduction of molecular oxygen"/>
    <property type="evidence" value="ECO:0007669"/>
    <property type="project" value="InterPro"/>
</dbReference>
<evidence type="ECO:0000256" key="6">
    <source>
        <dbReference type="RuleBase" id="RU000461"/>
    </source>
</evidence>
<reference evidence="8" key="1">
    <citation type="submission" date="2022-11" db="EMBL/GenBank/DDBJ databases">
        <authorList>
            <person name="Petersen C."/>
        </authorList>
    </citation>
    <scope>NUCLEOTIDE SEQUENCE</scope>
    <source>
        <strain evidence="8">IBT 30069</strain>
    </source>
</reference>
<evidence type="ECO:0000256" key="3">
    <source>
        <dbReference type="ARBA" id="ARBA00023002"/>
    </source>
</evidence>
<keyword evidence="2 5" id="KW-0479">Metal-binding</keyword>
<dbReference type="InterPro" id="IPR050121">
    <property type="entry name" value="Cytochrome_P450_monoxygenase"/>
</dbReference>
<dbReference type="GO" id="GO:0020037">
    <property type="term" value="F:heme binding"/>
    <property type="evidence" value="ECO:0007669"/>
    <property type="project" value="InterPro"/>
</dbReference>
<dbReference type="GO" id="GO:0005506">
    <property type="term" value="F:iron ion binding"/>
    <property type="evidence" value="ECO:0007669"/>
    <property type="project" value="InterPro"/>
</dbReference>
<dbReference type="AlphaFoldDB" id="A0A9W9FXQ7"/>
<keyword evidence="9" id="KW-1185">Reference proteome</keyword>
<accession>A0A9W9FXQ7</accession>
<evidence type="ECO:0000256" key="1">
    <source>
        <dbReference type="ARBA" id="ARBA00001971"/>
    </source>
</evidence>
<dbReference type="InterPro" id="IPR002401">
    <property type="entry name" value="Cyt_P450_E_grp-I"/>
</dbReference>
<dbReference type="PROSITE" id="PS00086">
    <property type="entry name" value="CYTOCHROME_P450"/>
    <property type="match status" value="1"/>
</dbReference>
<evidence type="ECO:0000256" key="2">
    <source>
        <dbReference type="ARBA" id="ARBA00022723"/>
    </source>
</evidence>
<evidence type="ECO:0000256" key="4">
    <source>
        <dbReference type="ARBA" id="ARBA00023004"/>
    </source>
</evidence>
<dbReference type="SUPFAM" id="SSF48264">
    <property type="entry name" value="Cytochrome P450"/>
    <property type="match status" value="1"/>
</dbReference>
<dbReference type="Gene3D" id="1.10.630.10">
    <property type="entry name" value="Cytochrome P450"/>
    <property type="match status" value="1"/>
</dbReference>
<dbReference type="GO" id="GO:0004497">
    <property type="term" value="F:monooxygenase activity"/>
    <property type="evidence" value="ECO:0007669"/>
    <property type="project" value="UniProtKB-KW"/>
</dbReference>
<organism evidence="8 9">
    <name type="scientific">Penicillium angulare</name>
    <dbReference type="NCBI Taxonomy" id="116970"/>
    <lineage>
        <taxon>Eukaryota</taxon>
        <taxon>Fungi</taxon>
        <taxon>Dikarya</taxon>
        <taxon>Ascomycota</taxon>
        <taxon>Pezizomycotina</taxon>
        <taxon>Eurotiomycetes</taxon>
        <taxon>Eurotiomycetidae</taxon>
        <taxon>Eurotiales</taxon>
        <taxon>Aspergillaceae</taxon>
        <taxon>Penicillium</taxon>
    </lineage>
</organism>
<dbReference type="PANTHER" id="PTHR24305:SF223">
    <property type="entry name" value="CYTOCHROME P450-DIT2"/>
    <property type="match status" value="1"/>
</dbReference>
<evidence type="ECO:0000313" key="8">
    <source>
        <dbReference type="EMBL" id="KAJ5107930.1"/>
    </source>
</evidence>
<name>A0A9W9FXQ7_9EURO</name>
<dbReference type="InterPro" id="IPR017972">
    <property type="entry name" value="Cyt_P450_CS"/>
</dbReference>
<dbReference type="PANTHER" id="PTHR24305">
    <property type="entry name" value="CYTOCHROME P450"/>
    <property type="match status" value="1"/>
</dbReference>
<sequence>MSSFLYTIQHFLHWEYALLLSVIMLSGRLVVYFLIPPQNPRQIPAVPFWVTLLPLFQEVDQQELFRKYIAKPLYKHGAIKIFFGGQWNVIVQRSSYLSEVFKKEQVYNKSGNQKKIPHSLLAEFLGSNIISARADEWRSYRSVIQPGLQTVFETKPLFDNAQRLSEHLYQMQTKAPSHGVTIQGILQRYSSANLLHCVFDNPVLSDAMMDIEHEVPLHSTQLTLKRYLFRPLFMNFPVLDRFGSVIASRSKARALIREFTTLLQTQILQAPSKGRSEKPKSLRGQLVSAQQDGVFTAKQLRDNLNVLYVAGQENPQLLMISALYLLAKYPTIQEKLRHEINTYGPIDSNPTINWQRLPYLTATTLECLRLFPPISQLINRQMAEPTWLGGDIYLPAGTYIGYNSYATNRDPTVWGPDVDTPRPERWGSTDEQISANYRGAKARAEFISFHGGSRACLGEKFALLEIKSTLFVLVKNLRWELDASWEDRMTPAGPLHPRGVRIMFTKV</sequence>
<dbReference type="PRINTS" id="PR00385">
    <property type="entry name" value="P450"/>
</dbReference>
<dbReference type="GO" id="GO:0043386">
    <property type="term" value="P:mycotoxin biosynthetic process"/>
    <property type="evidence" value="ECO:0007669"/>
    <property type="project" value="UniProtKB-ARBA"/>
</dbReference>
<reference evidence="8" key="2">
    <citation type="journal article" date="2023" name="IMA Fungus">
        <title>Comparative genomic study of the Penicillium genus elucidates a diverse pangenome and 15 lateral gene transfer events.</title>
        <authorList>
            <person name="Petersen C."/>
            <person name="Sorensen T."/>
            <person name="Nielsen M.R."/>
            <person name="Sondergaard T.E."/>
            <person name="Sorensen J.L."/>
            <person name="Fitzpatrick D.A."/>
            <person name="Frisvad J.C."/>
            <person name="Nielsen K.L."/>
        </authorList>
    </citation>
    <scope>NUCLEOTIDE SEQUENCE</scope>
    <source>
        <strain evidence="8">IBT 30069</strain>
    </source>
</reference>
<keyword evidence="5 6" id="KW-0349">Heme</keyword>
<comment type="similarity">
    <text evidence="6">Belongs to the cytochrome P450 family.</text>
</comment>
<dbReference type="InterPro" id="IPR001128">
    <property type="entry name" value="Cyt_P450"/>
</dbReference>
<keyword evidence="4 5" id="KW-0408">Iron</keyword>
<dbReference type="Proteomes" id="UP001149165">
    <property type="component" value="Unassembled WGS sequence"/>
</dbReference>
<keyword evidence="7" id="KW-1133">Transmembrane helix</keyword>
<dbReference type="PRINTS" id="PR00463">
    <property type="entry name" value="EP450I"/>
</dbReference>
<gene>
    <name evidence="8" type="ORF">N7456_004605</name>
</gene>
<comment type="cofactor">
    <cofactor evidence="1 5">
        <name>heme</name>
        <dbReference type="ChEBI" id="CHEBI:30413"/>
    </cofactor>
</comment>
<protein>
    <submittedName>
        <fullName evidence="8">Cytochrome P450 oxidoreductase</fullName>
    </submittedName>
</protein>
<evidence type="ECO:0000313" key="9">
    <source>
        <dbReference type="Proteomes" id="UP001149165"/>
    </source>
</evidence>
<dbReference type="OrthoDB" id="1470350at2759"/>
<dbReference type="CDD" id="cd11070">
    <property type="entry name" value="CYP56-like"/>
    <property type="match status" value="1"/>
</dbReference>
<dbReference type="Pfam" id="PF00067">
    <property type="entry name" value="p450"/>
    <property type="match status" value="1"/>
</dbReference>
<dbReference type="InterPro" id="IPR036396">
    <property type="entry name" value="Cyt_P450_sf"/>
</dbReference>
<evidence type="ECO:0000256" key="7">
    <source>
        <dbReference type="SAM" id="Phobius"/>
    </source>
</evidence>
<keyword evidence="3 6" id="KW-0560">Oxidoreductase</keyword>
<evidence type="ECO:0000256" key="5">
    <source>
        <dbReference type="PIRSR" id="PIRSR602401-1"/>
    </source>
</evidence>
<keyword evidence="6" id="KW-0503">Monooxygenase</keyword>
<feature type="binding site" description="axial binding residue" evidence="5">
    <location>
        <position position="456"/>
    </location>
    <ligand>
        <name>heme</name>
        <dbReference type="ChEBI" id="CHEBI:30413"/>
    </ligand>
    <ligandPart>
        <name>Fe</name>
        <dbReference type="ChEBI" id="CHEBI:18248"/>
    </ligandPart>
</feature>
<keyword evidence="7" id="KW-0812">Transmembrane</keyword>